<evidence type="ECO:0000313" key="2">
    <source>
        <dbReference type="EMBL" id="GIJ72047.1"/>
    </source>
</evidence>
<comment type="caution">
    <text evidence="2">The sequence shown here is derived from an EMBL/GenBank/DDBJ whole genome shotgun (WGS) entry which is preliminary data.</text>
</comment>
<name>A0A8J3ZXR6_9ACTN</name>
<dbReference type="InterPro" id="IPR031322">
    <property type="entry name" value="Shikimate/glucono_kinase"/>
</dbReference>
<organism evidence="2 3">
    <name type="scientific">Virgisporangium ochraceum</name>
    <dbReference type="NCBI Taxonomy" id="65505"/>
    <lineage>
        <taxon>Bacteria</taxon>
        <taxon>Bacillati</taxon>
        <taxon>Actinomycetota</taxon>
        <taxon>Actinomycetes</taxon>
        <taxon>Micromonosporales</taxon>
        <taxon>Micromonosporaceae</taxon>
        <taxon>Virgisporangium</taxon>
    </lineage>
</organism>
<reference evidence="2" key="1">
    <citation type="submission" date="2021-01" db="EMBL/GenBank/DDBJ databases">
        <title>Whole genome shotgun sequence of Virgisporangium ochraceum NBRC 16418.</title>
        <authorList>
            <person name="Komaki H."/>
            <person name="Tamura T."/>
        </authorList>
    </citation>
    <scope>NUCLEOTIDE SEQUENCE</scope>
    <source>
        <strain evidence="2">NBRC 16418</strain>
    </source>
</reference>
<evidence type="ECO:0008006" key="4">
    <source>
        <dbReference type="Google" id="ProtNLM"/>
    </source>
</evidence>
<evidence type="ECO:0000313" key="3">
    <source>
        <dbReference type="Proteomes" id="UP000635606"/>
    </source>
</evidence>
<dbReference type="Pfam" id="PF01202">
    <property type="entry name" value="SKI"/>
    <property type="match status" value="1"/>
</dbReference>
<dbReference type="SUPFAM" id="SSF52540">
    <property type="entry name" value="P-loop containing nucleoside triphosphate hydrolases"/>
    <property type="match status" value="1"/>
</dbReference>
<accession>A0A8J3ZXR6</accession>
<dbReference type="EMBL" id="BOPH01000095">
    <property type="protein sequence ID" value="GIJ72047.1"/>
    <property type="molecule type" value="Genomic_DNA"/>
</dbReference>
<dbReference type="PANTHER" id="PTHR37816:SF1">
    <property type="entry name" value="TOXIN"/>
    <property type="match status" value="1"/>
</dbReference>
<evidence type="ECO:0000256" key="1">
    <source>
        <dbReference type="SAM" id="MobiDB-lite"/>
    </source>
</evidence>
<dbReference type="InterPro" id="IPR052922">
    <property type="entry name" value="Cytidylate_Kinase-2"/>
</dbReference>
<dbReference type="PANTHER" id="PTHR37816">
    <property type="entry name" value="YALI0E33011P"/>
    <property type="match status" value="1"/>
</dbReference>
<dbReference type="Proteomes" id="UP000635606">
    <property type="component" value="Unassembled WGS sequence"/>
</dbReference>
<dbReference type="Gene3D" id="3.40.50.300">
    <property type="entry name" value="P-loop containing nucleotide triphosphate hydrolases"/>
    <property type="match status" value="1"/>
</dbReference>
<dbReference type="RefSeq" id="WP_203931909.1">
    <property type="nucleotide sequence ID" value="NZ_BOPH01000095.1"/>
</dbReference>
<proteinExistence type="predicted"/>
<dbReference type="InterPro" id="IPR027417">
    <property type="entry name" value="P-loop_NTPase"/>
</dbReference>
<protein>
    <recommendedName>
        <fullName evidence="4">Adenylate kinase</fullName>
    </recommendedName>
</protein>
<sequence length="228" mass="25234">MRRVSVVGNSGSGKTTLGKRLAALLRVPFLELDSVQHQPNWEPLPLEEFRARVAAVVAGDGWVIDGNYRAVRDLVWARADTVIWFDLPRGTVMRQVIRRTILRGAMRKELWNGNRETLRSLLSWDPEKSVVRWAWVKHADYRRRYSEASADPASAHLRFVRLRSRAEADAFLCDDALLDASRRDHASPGGDASPRDDASPGDTSPGGDASPGDTSPRDDVGGGTHLGE</sequence>
<dbReference type="AlphaFoldDB" id="A0A8J3ZXR6"/>
<feature type="region of interest" description="Disordered" evidence="1">
    <location>
        <begin position="181"/>
        <end position="228"/>
    </location>
</feature>
<gene>
    <name evidence="2" type="ORF">Voc01_069640</name>
</gene>
<keyword evidence="3" id="KW-1185">Reference proteome</keyword>